<name>A0AAW8TGF8_9ENTE</name>
<reference evidence="1" key="1">
    <citation type="submission" date="2023-03" db="EMBL/GenBank/DDBJ databases">
        <authorList>
            <person name="Shen W."/>
            <person name="Cai J."/>
        </authorList>
    </citation>
    <scope>NUCLEOTIDE SEQUENCE</scope>
    <source>
        <strain evidence="1">Y15</strain>
    </source>
</reference>
<evidence type="ECO:0008006" key="3">
    <source>
        <dbReference type="Google" id="ProtNLM"/>
    </source>
</evidence>
<gene>
    <name evidence="1" type="ORF">P7D69_21450</name>
</gene>
<proteinExistence type="predicted"/>
<accession>A0AAW8TGF8</accession>
<sequence length="65" mass="7797">MSILAVAEGKERRWVTLPTEYWTYLEKKAEETKERQWWGRHNCSTELLRLIKSDIDLKKAGFLDK</sequence>
<dbReference type="Proteomes" id="UP001254770">
    <property type="component" value="Unassembled WGS sequence"/>
</dbReference>
<protein>
    <recommendedName>
        <fullName evidence="3">Phage protein</fullName>
    </recommendedName>
</protein>
<organism evidence="1 2">
    <name type="scientific">Enterococcus raffinosus</name>
    <dbReference type="NCBI Taxonomy" id="71452"/>
    <lineage>
        <taxon>Bacteria</taxon>
        <taxon>Bacillati</taxon>
        <taxon>Bacillota</taxon>
        <taxon>Bacilli</taxon>
        <taxon>Lactobacillales</taxon>
        <taxon>Enterococcaceae</taxon>
        <taxon>Enterococcus</taxon>
    </lineage>
</organism>
<dbReference type="AlphaFoldDB" id="A0AAW8TGF8"/>
<dbReference type="EMBL" id="JARPXL010000065">
    <property type="protein sequence ID" value="MDT2546896.1"/>
    <property type="molecule type" value="Genomic_DNA"/>
</dbReference>
<evidence type="ECO:0000313" key="2">
    <source>
        <dbReference type="Proteomes" id="UP001254770"/>
    </source>
</evidence>
<comment type="caution">
    <text evidence="1">The sequence shown here is derived from an EMBL/GenBank/DDBJ whole genome shotgun (WGS) entry which is preliminary data.</text>
</comment>
<evidence type="ECO:0000313" key="1">
    <source>
        <dbReference type="EMBL" id="MDT2546896.1"/>
    </source>
</evidence>
<dbReference type="RefSeq" id="WP_311816395.1">
    <property type="nucleotide sequence ID" value="NZ_JARPXG010000001.1"/>
</dbReference>